<dbReference type="InterPro" id="IPR002885">
    <property type="entry name" value="PPR_rpt"/>
</dbReference>
<organism evidence="4">
    <name type="scientific">Noccaea caerulescens</name>
    <name type="common">Alpine penny-cress</name>
    <name type="synonym">Thlaspi caerulescens</name>
    <dbReference type="NCBI Taxonomy" id="107243"/>
    <lineage>
        <taxon>Eukaryota</taxon>
        <taxon>Viridiplantae</taxon>
        <taxon>Streptophyta</taxon>
        <taxon>Embryophyta</taxon>
        <taxon>Tracheophyta</taxon>
        <taxon>Spermatophyta</taxon>
        <taxon>Magnoliopsida</taxon>
        <taxon>eudicotyledons</taxon>
        <taxon>Gunneridae</taxon>
        <taxon>Pentapetalae</taxon>
        <taxon>rosids</taxon>
        <taxon>malvids</taxon>
        <taxon>Brassicales</taxon>
        <taxon>Brassicaceae</taxon>
        <taxon>Coluteocarpeae</taxon>
        <taxon>Noccaea</taxon>
    </lineage>
</organism>
<dbReference type="InterPro" id="IPR011990">
    <property type="entry name" value="TPR-like_helical_dom_sf"/>
</dbReference>
<dbReference type="PANTHER" id="PTHR47932:SF74">
    <property type="entry name" value="BOX HELICASE FAMILY PROTEIN, PUTATIVE, EXPRESSED-RELATED"/>
    <property type="match status" value="1"/>
</dbReference>
<sequence>MYLKEGCSLLLKVQKPIIPFVLNTNLNVKLLPESPNPATEIKEFDVVKRLRQESCVPLALQFFKSIANSNLFKHTPLTFEVMIRKLAMDGQIDSVQYLLQQMKLQGFHCSEDLFVSVISVYRQVGLAERAVEMFYRIKEFGCDPSVKIYNHVLDTLLGENRIQMIYTVYRNMKRDGFEPNVFTYNVLLKALCKNNKVDGAQKLLVEMSNKGCSPDAVSYTTVISSMCELGMVKEGKELAARFEPVASVYNALINGLCKDHDYKGAFDLMREMMEKEISPNVISYSTLINALCNCGEVEPSFSLLAQMLKRGCHPNVHTLSSLVKGCFLSGTTVEALDLWNRMIRGFWLEPNIVAFNTLVQGLCSHGNMEKALSVVSHMEENRCSPNIRTYGSLINGFAKRGSLEGVVDTWNKMLTSGCCPNVVVYTSMVQALCRHSKFKEAESLIEIMSKENCAPPSVPTFNAFIKGLCDAGRLDWAEKVFIQMEQQYKCNPNIVTYNELLDGLSKTNRIEEAYGLSREISMRGLEWSSSTYNTLLHGSCNAGLPWIALQLAGKMVVDGKSPDEITMNMMILAYCKQGKAERAVQMLDQVSCGGGRKWRPDVISYTNVIWGLCSYNCKEDAVMLLERMIREGIVPSIATWNVLVRRFILDDKLSE</sequence>
<feature type="repeat" description="PPR" evidence="3">
    <location>
        <begin position="563"/>
        <end position="597"/>
    </location>
</feature>
<feature type="repeat" description="PPR" evidence="3">
    <location>
        <begin position="351"/>
        <end position="385"/>
    </location>
</feature>
<feature type="repeat" description="PPR" evidence="3">
    <location>
        <begin position="457"/>
        <end position="487"/>
    </location>
</feature>
<dbReference type="Pfam" id="PF12854">
    <property type="entry name" value="PPR_1"/>
    <property type="match status" value="3"/>
</dbReference>
<feature type="repeat" description="PPR" evidence="3">
    <location>
        <begin position="145"/>
        <end position="179"/>
    </location>
</feature>
<feature type="repeat" description="PPR" evidence="3">
    <location>
        <begin position="493"/>
        <end position="527"/>
    </location>
</feature>
<dbReference type="Gene3D" id="1.25.40.10">
    <property type="entry name" value="Tetratricopeptide repeat domain"/>
    <property type="match status" value="6"/>
</dbReference>
<feature type="repeat" description="PPR" evidence="3">
    <location>
        <begin position="245"/>
        <end position="279"/>
    </location>
</feature>
<dbReference type="Pfam" id="PF13041">
    <property type="entry name" value="PPR_2"/>
    <property type="match status" value="5"/>
</dbReference>
<dbReference type="PROSITE" id="PS51375">
    <property type="entry name" value="PPR"/>
    <property type="match status" value="13"/>
</dbReference>
<gene>
    <name evidence="4" type="ORF">GA_TR530_c0_g1_i1_g.1804</name>
</gene>
<comment type="similarity">
    <text evidence="1">Belongs to the PPR family. P subfamily.</text>
</comment>
<dbReference type="Pfam" id="PF01535">
    <property type="entry name" value="PPR"/>
    <property type="match status" value="1"/>
</dbReference>
<feature type="repeat" description="PPR" evidence="3">
    <location>
        <begin position="386"/>
        <end position="420"/>
    </location>
</feature>
<protein>
    <submittedName>
        <fullName evidence="4">Pentatricopeptide repeat-containing protein</fullName>
    </submittedName>
</protein>
<name>A0A1J3CAR8_NOCCA</name>
<feature type="repeat" description="PPR" evidence="3">
    <location>
        <begin position="601"/>
        <end position="635"/>
    </location>
</feature>
<proteinExistence type="inferred from homology"/>
<accession>A0A1J3CAR8</accession>
<evidence type="ECO:0000256" key="3">
    <source>
        <dbReference type="PROSITE-ProRule" id="PRU00708"/>
    </source>
</evidence>
<feature type="repeat" description="PPR" evidence="3">
    <location>
        <begin position="280"/>
        <end position="314"/>
    </location>
</feature>
<dbReference type="AlphaFoldDB" id="A0A1J3CAR8"/>
<dbReference type="NCBIfam" id="TIGR00756">
    <property type="entry name" value="PPR"/>
    <property type="match status" value="10"/>
</dbReference>
<reference evidence="4" key="1">
    <citation type="submission" date="2016-07" db="EMBL/GenBank/DDBJ databases">
        <title>De novo transcriptome assembly of four accessions of the metal hyperaccumulator plant Noccaea caerulescens.</title>
        <authorList>
            <person name="Blande D."/>
            <person name="Halimaa P."/>
            <person name="Tervahauta A.I."/>
            <person name="Aarts M.G."/>
            <person name="Karenlampi S.O."/>
        </authorList>
    </citation>
    <scope>NUCLEOTIDE SEQUENCE</scope>
</reference>
<dbReference type="GO" id="GO:0003729">
    <property type="term" value="F:mRNA binding"/>
    <property type="evidence" value="ECO:0007669"/>
    <property type="project" value="TreeGrafter"/>
</dbReference>
<feature type="repeat" description="PPR" evidence="3">
    <location>
        <begin position="528"/>
        <end position="562"/>
    </location>
</feature>
<feature type="repeat" description="PPR" evidence="3">
    <location>
        <begin position="180"/>
        <end position="214"/>
    </location>
</feature>
<evidence type="ECO:0000256" key="1">
    <source>
        <dbReference type="ARBA" id="ARBA00007626"/>
    </source>
</evidence>
<keyword evidence="2" id="KW-0677">Repeat</keyword>
<dbReference type="Pfam" id="PF13812">
    <property type="entry name" value="PPR_3"/>
    <property type="match status" value="1"/>
</dbReference>
<feature type="repeat" description="PPR" evidence="3">
    <location>
        <begin position="110"/>
        <end position="144"/>
    </location>
</feature>
<dbReference type="EMBL" id="GEVI01027245">
    <property type="protein sequence ID" value="JAU05075.1"/>
    <property type="molecule type" value="Transcribed_RNA"/>
</dbReference>
<dbReference type="PANTHER" id="PTHR47932">
    <property type="entry name" value="ATPASE EXPRESSION PROTEIN 3"/>
    <property type="match status" value="1"/>
</dbReference>
<feature type="repeat" description="PPR" evidence="3">
    <location>
        <begin position="421"/>
        <end position="455"/>
    </location>
</feature>
<evidence type="ECO:0000256" key="2">
    <source>
        <dbReference type="ARBA" id="ARBA00022737"/>
    </source>
</evidence>
<evidence type="ECO:0000313" key="4">
    <source>
        <dbReference type="EMBL" id="JAU05075.1"/>
    </source>
</evidence>